<feature type="domain" description="Response regulatory" evidence="10">
    <location>
        <begin position="593"/>
        <end position="709"/>
    </location>
</feature>
<dbReference type="EC" id="2.7.13.3" evidence="2"/>
<dbReference type="SMART" id="SM00448">
    <property type="entry name" value="REC"/>
    <property type="match status" value="1"/>
</dbReference>
<dbReference type="InterPro" id="IPR001789">
    <property type="entry name" value="Sig_transdc_resp-reg_receiver"/>
</dbReference>
<accession>A0A8G0ZUN9</accession>
<proteinExistence type="predicted"/>
<evidence type="ECO:0000256" key="3">
    <source>
        <dbReference type="ARBA" id="ARBA00022553"/>
    </source>
</evidence>
<dbReference type="FunFam" id="3.30.565.10:FF:000010">
    <property type="entry name" value="Sensor histidine kinase RcsC"/>
    <property type="match status" value="1"/>
</dbReference>
<dbReference type="PROSITE" id="PS50110">
    <property type="entry name" value="RESPONSE_REGULATORY"/>
    <property type="match status" value="1"/>
</dbReference>
<dbReference type="Gene3D" id="3.30.565.10">
    <property type="entry name" value="Histidine kinase-like ATPase, C-terminal domain"/>
    <property type="match status" value="1"/>
</dbReference>
<evidence type="ECO:0000256" key="8">
    <source>
        <dbReference type="SAM" id="Coils"/>
    </source>
</evidence>
<dbReference type="CDD" id="cd17546">
    <property type="entry name" value="REC_hyHK_CKI1_RcsC-like"/>
    <property type="match status" value="1"/>
</dbReference>
<dbReference type="Pfam" id="PF00072">
    <property type="entry name" value="Response_reg"/>
    <property type="match status" value="1"/>
</dbReference>
<dbReference type="Pfam" id="PF02518">
    <property type="entry name" value="HATPase_c"/>
    <property type="match status" value="1"/>
</dbReference>
<reference evidence="13" key="1">
    <citation type="submission" date="2021-02" db="EMBL/GenBank/DDBJ databases">
        <title>Rhodobacter shimadae sp. nov., an aerobic anoxygenic phototrophic bacterium isolated from a hot spring.</title>
        <authorList>
            <person name="Muramatsu S."/>
            <person name="Haruta S."/>
            <person name="Hirose S."/>
            <person name="Hanada S."/>
        </authorList>
    </citation>
    <scope>NUCLEOTIDE SEQUENCE</scope>
    <source>
        <strain evidence="13">N10</strain>
    </source>
</reference>
<dbReference type="Gene3D" id="1.10.287.130">
    <property type="match status" value="1"/>
</dbReference>
<dbReference type="SUPFAM" id="SSF55874">
    <property type="entry name" value="ATPase domain of HSP90 chaperone/DNA topoisomerase II/histidine kinase"/>
    <property type="match status" value="1"/>
</dbReference>
<feature type="domain" description="PAC" evidence="12">
    <location>
        <begin position="281"/>
        <end position="331"/>
    </location>
</feature>
<protein>
    <recommendedName>
        <fullName evidence="2">histidine kinase</fullName>
        <ecNumber evidence="2">2.7.13.3</ecNumber>
    </recommendedName>
</protein>
<evidence type="ECO:0000256" key="1">
    <source>
        <dbReference type="ARBA" id="ARBA00000085"/>
    </source>
</evidence>
<dbReference type="InterPro" id="IPR005467">
    <property type="entry name" value="His_kinase_dom"/>
</dbReference>
<feature type="domain" description="Histidine kinase" evidence="9">
    <location>
        <begin position="349"/>
        <end position="571"/>
    </location>
</feature>
<organism evidence="13 14">
    <name type="scientific">Neotabrizicola shimadae</name>
    <dbReference type="NCBI Taxonomy" id="2807096"/>
    <lineage>
        <taxon>Bacteria</taxon>
        <taxon>Pseudomonadati</taxon>
        <taxon>Pseudomonadota</taxon>
        <taxon>Alphaproteobacteria</taxon>
        <taxon>Rhodobacterales</taxon>
        <taxon>Paracoccaceae</taxon>
        <taxon>Neotabrizicola</taxon>
    </lineage>
</organism>
<dbReference type="InterPro" id="IPR036097">
    <property type="entry name" value="HisK_dim/P_sf"/>
</dbReference>
<dbReference type="PANTHER" id="PTHR43047:SF64">
    <property type="entry name" value="HISTIDINE KINASE CONTAINING CHEY-HOMOLOGOUS RECEIVER DOMAIN AND PAS DOMAIN-RELATED"/>
    <property type="match status" value="1"/>
</dbReference>
<dbReference type="SUPFAM" id="SSF52172">
    <property type="entry name" value="CheY-like"/>
    <property type="match status" value="1"/>
</dbReference>
<sequence length="830" mass="89760">MTLAVLAGCLVIGLVWFDLSNELRQLRETPADNLQWNITQLELDVARLETALVEAISAPDASLEEVRKRFDLFYSRARTVGSGTMLDRQGLRDAATPMVARMSDFLEHNVARIDGSDTELRRALPDIREEASILRLDLRAAAIRVIDAHAALQDTRRTRLSSAIHQTAITAVGMILMLMLLLLRVLQQTREARHREDDVRRMSMRLEATVLTSLDAVVVTDSHGRVIEFNPAAERMFGYDRDEALGQPMSDLIIPERHIAGHEAGMRRMREGGERRVVGKGRIDMTARDRSGREFPVELSIASAEGPEGAIFIGFLRDITEARAAESALISARDTAQAAEQTKTNFIAVMSHEMRTPLNGMMAALDIIGQGRLDDRQSRFLDIARDSSLQLLRHVNDVLEISRIEAGQAPTLLETVDLAALLATLVEPMVPQAAARGTTLDLRLPAPLPPVMGDPFRLGQILQNLLSNAVKFTEGGLIVIEAEAEAQEQPDNRILLQLCVRDTGIGIAPADHDRIFRDFEMVDPSFSRKVGGTGLGLAISRRLARAMGGEISVQSELGQGSAFTLSLSMPLAPEAESRASVPVATAALERPLSVLVVEDNPTNRIVLEEMLRSLGHSVELAVDGAEGVSKARTHAFDLVLMDLSMPRVDGWTATALIRADGASMNSRILAVTAHASTRADPRFATSGFDGLLTKPLTTQDLAAVLLDAGPLNESSGLGAEDLPLLDEVRLAELRRMGETARARLFDQARSDLGRCIAGIGTATPTSPGLLATLHEAAGVAAVIGARRLHALLQAAEAEAGSGDAGRIARACAPLADTWQKTEVELCSSGR</sequence>
<evidence type="ECO:0000256" key="2">
    <source>
        <dbReference type="ARBA" id="ARBA00012438"/>
    </source>
</evidence>
<evidence type="ECO:0000313" key="14">
    <source>
        <dbReference type="Proteomes" id="UP000826300"/>
    </source>
</evidence>
<dbReference type="CDD" id="cd00130">
    <property type="entry name" value="PAS"/>
    <property type="match status" value="1"/>
</dbReference>
<dbReference type="SUPFAM" id="SSF55785">
    <property type="entry name" value="PYP-like sensor domain (PAS domain)"/>
    <property type="match status" value="1"/>
</dbReference>
<evidence type="ECO:0000256" key="4">
    <source>
        <dbReference type="ARBA" id="ARBA00022679"/>
    </source>
</evidence>
<dbReference type="SMART" id="SM00091">
    <property type="entry name" value="PAS"/>
    <property type="match status" value="1"/>
</dbReference>
<dbReference type="SUPFAM" id="SSF47226">
    <property type="entry name" value="Histidine-containing phosphotransfer domain, HPT domain"/>
    <property type="match status" value="1"/>
</dbReference>
<dbReference type="EMBL" id="CP069370">
    <property type="protein sequence ID" value="QYZ69231.1"/>
    <property type="molecule type" value="Genomic_DNA"/>
</dbReference>
<dbReference type="KEGG" id="nsm:JO391_16035"/>
<dbReference type="Proteomes" id="UP000826300">
    <property type="component" value="Chromosome"/>
</dbReference>
<dbReference type="SMART" id="SM00388">
    <property type="entry name" value="HisKA"/>
    <property type="match status" value="1"/>
</dbReference>
<feature type="domain" description="PAS" evidence="11">
    <location>
        <begin position="198"/>
        <end position="273"/>
    </location>
</feature>
<dbReference type="CDD" id="cd16922">
    <property type="entry name" value="HATPase_EvgS-ArcB-TorS-like"/>
    <property type="match status" value="1"/>
</dbReference>
<dbReference type="NCBIfam" id="TIGR00229">
    <property type="entry name" value="sensory_box"/>
    <property type="match status" value="1"/>
</dbReference>
<evidence type="ECO:0000313" key="13">
    <source>
        <dbReference type="EMBL" id="QYZ69231.1"/>
    </source>
</evidence>
<evidence type="ECO:0000256" key="6">
    <source>
        <dbReference type="ARBA" id="ARBA00023012"/>
    </source>
</evidence>
<dbReference type="SUPFAM" id="SSF47384">
    <property type="entry name" value="Homodimeric domain of signal transducing histidine kinase"/>
    <property type="match status" value="1"/>
</dbReference>
<dbReference type="InterPro" id="IPR000700">
    <property type="entry name" value="PAS-assoc_C"/>
</dbReference>
<name>A0A8G0ZUN9_9RHOB</name>
<dbReference type="InterPro" id="IPR000014">
    <property type="entry name" value="PAS"/>
</dbReference>
<dbReference type="InterPro" id="IPR036641">
    <property type="entry name" value="HPT_dom_sf"/>
</dbReference>
<evidence type="ECO:0000259" key="11">
    <source>
        <dbReference type="PROSITE" id="PS50112"/>
    </source>
</evidence>
<evidence type="ECO:0000259" key="12">
    <source>
        <dbReference type="PROSITE" id="PS50113"/>
    </source>
</evidence>
<dbReference type="PRINTS" id="PR00344">
    <property type="entry name" value="BCTRLSENSOR"/>
</dbReference>
<feature type="coiled-coil region" evidence="8">
    <location>
        <begin position="31"/>
        <end position="58"/>
    </location>
</feature>
<dbReference type="InterPro" id="IPR011006">
    <property type="entry name" value="CheY-like_superfamily"/>
</dbReference>
<gene>
    <name evidence="13" type="ORF">JO391_16035</name>
</gene>
<dbReference type="InterPro" id="IPR003661">
    <property type="entry name" value="HisK_dim/P_dom"/>
</dbReference>
<keyword evidence="5" id="KW-0418">Kinase</keyword>
<dbReference type="GO" id="GO:0000155">
    <property type="term" value="F:phosphorelay sensor kinase activity"/>
    <property type="evidence" value="ECO:0007669"/>
    <property type="project" value="InterPro"/>
</dbReference>
<dbReference type="PROSITE" id="PS50109">
    <property type="entry name" value="HIS_KIN"/>
    <property type="match status" value="1"/>
</dbReference>
<dbReference type="PROSITE" id="PS50113">
    <property type="entry name" value="PAC"/>
    <property type="match status" value="1"/>
</dbReference>
<dbReference type="InterPro" id="IPR004358">
    <property type="entry name" value="Sig_transdc_His_kin-like_C"/>
</dbReference>
<dbReference type="AlphaFoldDB" id="A0A8G0ZUN9"/>
<keyword evidence="14" id="KW-1185">Reference proteome</keyword>
<dbReference type="PANTHER" id="PTHR43047">
    <property type="entry name" value="TWO-COMPONENT HISTIDINE PROTEIN KINASE"/>
    <property type="match status" value="1"/>
</dbReference>
<evidence type="ECO:0000259" key="9">
    <source>
        <dbReference type="PROSITE" id="PS50109"/>
    </source>
</evidence>
<dbReference type="InterPro" id="IPR003594">
    <property type="entry name" value="HATPase_dom"/>
</dbReference>
<dbReference type="SMART" id="SM00387">
    <property type="entry name" value="HATPase_c"/>
    <property type="match status" value="1"/>
</dbReference>
<evidence type="ECO:0000256" key="5">
    <source>
        <dbReference type="ARBA" id="ARBA00022777"/>
    </source>
</evidence>
<keyword evidence="3 7" id="KW-0597">Phosphoprotein</keyword>
<dbReference type="CDD" id="cd00082">
    <property type="entry name" value="HisKA"/>
    <property type="match status" value="1"/>
</dbReference>
<dbReference type="Gene3D" id="3.40.50.2300">
    <property type="match status" value="1"/>
</dbReference>
<dbReference type="RefSeq" id="WP_220661451.1">
    <property type="nucleotide sequence ID" value="NZ_CP069370.1"/>
</dbReference>
<dbReference type="PROSITE" id="PS50112">
    <property type="entry name" value="PAS"/>
    <property type="match status" value="1"/>
</dbReference>
<keyword evidence="8" id="KW-0175">Coiled coil</keyword>
<keyword evidence="4" id="KW-0808">Transferase</keyword>
<dbReference type="InterPro" id="IPR036890">
    <property type="entry name" value="HATPase_C_sf"/>
</dbReference>
<feature type="modified residue" description="4-aspartylphosphate" evidence="7">
    <location>
        <position position="642"/>
    </location>
</feature>
<dbReference type="InterPro" id="IPR035965">
    <property type="entry name" value="PAS-like_dom_sf"/>
</dbReference>
<dbReference type="Pfam" id="PF00512">
    <property type="entry name" value="HisKA"/>
    <property type="match status" value="1"/>
</dbReference>
<dbReference type="Gene3D" id="3.30.450.20">
    <property type="entry name" value="PAS domain"/>
    <property type="match status" value="1"/>
</dbReference>
<evidence type="ECO:0000259" key="10">
    <source>
        <dbReference type="PROSITE" id="PS50110"/>
    </source>
</evidence>
<dbReference type="Pfam" id="PF13426">
    <property type="entry name" value="PAS_9"/>
    <property type="match status" value="1"/>
</dbReference>
<evidence type="ECO:0000256" key="7">
    <source>
        <dbReference type="PROSITE-ProRule" id="PRU00169"/>
    </source>
</evidence>
<keyword evidence="6" id="KW-0902">Two-component regulatory system</keyword>
<comment type="catalytic activity">
    <reaction evidence="1">
        <text>ATP + protein L-histidine = ADP + protein N-phospho-L-histidine.</text>
        <dbReference type="EC" id="2.7.13.3"/>
    </reaction>
</comment>